<dbReference type="AlphaFoldDB" id="A0A382DW72"/>
<dbReference type="EMBL" id="UINC01041461">
    <property type="protein sequence ID" value="SVB42766.1"/>
    <property type="molecule type" value="Genomic_DNA"/>
</dbReference>
<dbReference type="InterPro" id="IPR018391">
    <property type="entry name" value="PQQ_b-propeller_rpt"/>
</dbReference>
<dbReference type="SMART" id="SM00564">
    <property type="entry name" value="PQQ"/>
    <property type="match status" value="4"/>
</dbReference>
<dbReference type="PANTHER" id="PTHR32303:SF4">
    <property type="entry name" value="QUINOPROTEIN GLUCOSE DEHYDROGENASE"/>
    <property type="match status" value="1"/>
</dbReference>
<proteinExistence type="inferred from homology"/>
<gene>
    <name evidence="5" type="ORF">METZ01_LOCUS195620</name>
</gene>
<feature type="non-terminal residue" evidence="5">
    <location>
        <position position="1"/>
    </location>
</feature>
<comment type="similarity">
    <text evidence="2">Belongs to the bacterial PQQ dehydrogenase family.</text>
</comment>
<dbReference type="PANTHER" id="PTHR32303">
    <property type="entry name" value="QUINOPROTEIN ALCOHOL DEHYDROGENASE (CYTOCHROME C)"/>
    <property type="match status" value="1"/>
</dbReference>
<dbReference type="InterPro" id="IPR011047">
    <property type="entry name" value="Quinoprotein_ADH-like_sf"/>
</dbReference>
<dbReference type="InterPro" id="IPR002372">
    <property type="entry name" value="PQQ_rpt_dom"/>
</dbReference>
<evidence type="ECO:0000256" key="3">
    <source>
        <dbReference type="ARBA" id="ARBA00023002"/>
    </source>
</evidence>
<dbReference type="GO" id="GO:0016491">
    <property type="term" value="F:oxidoreductase activity"/>
    <property type="evidence" value="ECO:0007669"/>
    <property type="project" value="UniProtKB-KW"/>
</dbReference>
<comment type="cofactor">
    <cofactor evidence="1">
        <name>pyrroloquinoline quinone</name>
        <dbReference type="ChEBI" id="CHEBI:58442"/>
    </cofactor>
</comment>
<accession>A0A382DW72</accession>
<evidence type="ECO:0000259" key="4">
    <source>
        <dbReference type="Pfam" id="PF01011"/>
    </source>
</evidence>
<protein>
    <recommendedName>
        <fullName evidence="4">Pyrrolo-quinoline quinone repeat domain-containing protein</fullName>
    </recommendedName>
</protein>
<feature type="domain" description="Pyrrolo-quinoline quinone repeat" evidence="4">
    <location>
        <begin position="6"/>
        <end position="579"/>
    </location>
</feature>
<name>A0A382DW72_9ZZZZ</name>
<sequence>NPYGEWRYWGADQRSPRYSPLDQVNADNFGDLEVAWIWRGDNFGPRPDFIQRNTPIYADGIVYLLAGTRRTLVAVDPATGETLWSFREPNTARWETSPRRNYGRGVAYGEIAGRGVIYMVTPAFFLHALDAKTGQPLEGFGSQIPIEGFRDTGTVDMLATLGHPYDVYNGIDRSVGQITTSSAPFLINGVLVVGNSAQPGGGGQTRIENVPGDVQAFDMQTGEHLWTFHTIPREGEFGNDTWENDAWRWSGNVNVWAPLSGDPELGLVYLPTDAPTNDYFGGFRPGDNLFGNSLVAVDVRTGERRWHFQAIHHDIWDWDFPVPGQLVDLTVDGREIPAVVQTSKQAFVYAFNRETGEPIWPIEERPVPAGNVAGEWYSPTQPFPTRPAPYELQGLSVDDLMDYTPEHRQMALDAVSDIKLGPIYTPWVTDTDPDGFRATGMCPSATGGTNIPGGPVMDPITGILYVQSRKACSGGRLSPGTDRDDGSVDGGNGIGVTVVDYGAGGGGGFTAIDGLPIVKPPFGRITAIDMNTGEHLWWIPNGETPDRIANHELLEGVDVPNTGYLGNATALVTASLLMYAEGR</sequence>
<evidence type="ECO:0000256" key="1">
    <source>
        <dbReference type="ARBA" id="ARBA00001931"/>
    </source>
</evidence>
<organism evidence="5">
    <name type="scientific">marine metagenome</name>
    <dbReference type="NCBI Taxonomy" id="408172"/>
    <lineage>
        <taxon>unclassified sequences</taxon>
        <taxon>metagenomes</taxon>
        <taxon>ecological metagenomes</taxon>
    </lineage>
</organism>
<dbReference type="Pfam" id="PF01011">
    <property type="entry name" value="PQQ"/>
    <property type="match status" value="1"/>
</dbReference>
<reference evidence="5" key="1">
    <citation type="submission" date="2018-05" db="EMBL/GenBank/DDBJ databases">
        <authorList>
            <person name="Lanie J.A."/>
            <person name="Ng W.-L."/>
            <person name="Kazmierczak K.M."/>
            <person name="Andrzejewski T.M."/>
            <person name="Davidsen T.M."/>
            <person name="Wayne K.J."/>
            <person name="Tettelin H."/>
            <person name="Glass J.I."/>
            <person name="Rusch D."/>
            <person name="Podicherti R."/>
            <person name="Tsui H.-C.T."/>
            <person name="Winkler M.E."/>
        </authorList>
    </citation>
    <scope>NUCLEOTIDE SEQUENCE</scope>
</reference>
<keyword evidence="3" id="KW-0560">Oxidoreductase</keyword>
<feature type="non-terminal residue" evidence="5">
    <location>
        <position position="583"/>
    </location>
</feature>
<dbReference type="Gene3D" id="2.140.10.10">
    <property type="entry name" value="Quinoprotein alcohol dehydrogenase-like superfamily"/>
    <property type="match status" value="2"/>
</dbReference>
<evidence type="ECO:0000313" key="5">
    <source>
        <dbReference type="EMBL" id="SVB42766.1"/>
    </source>
</evidence>
<dbReference type="SUPFAM" id="SSF50998">
    <property type="entry name" value="Quinoprotein alcohol dehydrogenase-like"/>
    <property type="match status" value="1"/>
</dbReference>
<evidence type="ECO:0000256" key="2">
    <source>
        <dbReference type="ARBA" id="ARBA00008156"/>
    </source>
</evidence>